<dbReference type="AlphaFoldDB" id="J3M2C4"/>
<sequence length="103" mass="10892">MIGRLDPEVSVLPPANDLYSTDLTGPKFYRFNFNSALAPPSFVFCRGAAPASVVSGGQNRIRSRERISAVLASPSPLAPTEAVALCSEETRRAGEIRGAGGTR</sequence>
<dbReference type="Proteomes" id="UP000006038">
    <property type="component" value="Chromosome 4"/>
</dbReference>
<reference evidence="1" key="1">
    <citation type="journal article" date="2013" name="Nat. Commun.">
        <title>Whole-genome sequencing of Oryza brachyantha reveals mechanisms underlying Oryza genome evolution.</title>
        <authorList>
            <person name="Chen J."/>
            <person name="Huang Q."/>
            <person name="Gao D."/>
            <person name="Wang J."/>
            <person name="Lang Y."/>
            <person name="Liu T."/>
            <person name="Li B."/>
            <person name="Bai Z."/>
            <person name="Luis Goicoechea J."/>
            <person name="Liang C."/>
            <person name="Chen C."/>
            <person name="Zhang W."/>
            <person name="Sun S."/>
            <person name="Liao Y."/>
            <person name="Zhang X."/>
            <person name="Yang L."/>
            <person name="Song C."/>
            <person name="Wang M."/>
            <person name="Shi J."/>
            <person name="Liu G."/>
            <person name="Liu J."/>
            <person name="Zhou H."/>
            <person name="Zhou W."/>
            <person name="Yu Q."/>
            <person name="An N."/>
            <person name="Chen Y."/>
            <person name="Cai Q."/>
            <person name="Wang B."/>
            <person name="Liu B."/>
            <person name="Min J."/>
            <person name="Huang Y."/>
            <person name="Wu H."/>
            <person name="Li Z."/>
            <person name="Zhang Y."/>
            <person name="Yin Y."/>
            <person name="Song W."/>
            <person name="Jiang J."/>
            <person name="Jackson S.A."/>
            <person name="Wing R.A."/>
            <person name="Wang J."/>
            <person name="Chen M."/>
        </authorList>
    </citation>
    <scope>NUCLEOTIDE SEQUENCE [LARGE SCALE GENOMIC DNA]</scope>
    <source>
        <strain evidence="1">cv. IRGC 101232</strain>
    </source>
</reference>
<dbReference type="HOGENOM" id="CLU_2267922_0_0_1"/>
<reference evidence="1" key="2">
    <citation type="submission" date="2013-04" db="UniProtKB">
        <authorList>
            <consortium name="EnsemblPlants"/>
        </authorList>
    </citation>
    <scope>IDENTIFICATION</scope>
</reference>
<dbReference type="Gramene" id="OB04G35490.1">
    <property type="protein sequence ID" value="OB04G35490.1"/>
    <property type="gene ID" value="OB04G35490"/>
</dbReference>
<evidence type="ECO:0000313" key="2">
    <source>
        <dbReference type="Proteomes" id="UP000006038"/>
    </source>
</evidence>
<dbReference type="EnsemblPlants" id="OB04G35490.1">
    <property type="protein sequence ID" value="OB04G35490.1"/>
    <property type="gene ID" value="OB04G35490"/>
</dbReference>
<protein>
    <submittedName>
        <fullName evidence="1">Uncharacterized protein</fullName>
    </submittedName>
</protein>
<evidence type="ECO:0000313" key="1">
    <source>
        <dbReference type="EnsemblPlants" id="OB04G35490.1"/>
    </source>
</evidence>
<accession>J3M2C4</accession>
<name>J3M2C4_ORYBR</name>
<organism evidence="1">
    <name type="scientific">Oryza brachyantha</name>
    <name type="common">malo sina</name>
    <dbReference type="NCBI Taxonomy" id="4533"/>
    <lineage>
        <taxon>Eukaryota</taxon>
        <taxon>Viridiplantae</taxon>
        <taxon>Streptophyta</taxon>
        <taxon>Embryophyta</taxon>
        <taxon>Tracheophyta</taxon>
        <taxon>Spermatophyta</taxon>
        <taxon>Magnoliopsida</taxon>
        <taxon>Liliopsida</taxon>
        <taxon>Poales</taxon>
        <taxon>Poaceae</taxon>
        <taxon>BOP clade</taxon>
        <taxon>Oryzoideae</taxon>
        <taxon>Oryzeae</taxon>
        <taxon>Oryzinae</taxon>
        <taxon>Oryza</taxon>
    </lineage>
</organism>
<proteinExistence type="predicted"/>
<keyword evidence="2" id="KW-1185">Reference proteome</keyword>